<keyword evidence="8" id="KW-0238">DNA-binding</keyword>
<dbReference type="InterPro" id="IPR022637">
    <property type="entry name" value="DNA_polIII_beta_cen"/>
</dbReference>
<evidence type="ECO:0000256" key="1">
    <source>
        <dbReference type="ARBA" id="ARBA00004496"/>
    </source>
</evidence>
<dbReference type="SMART" id="SM00480">
    <property type="entry name" value="POL3Bc"/>
    <property type="match status" value="1"/>
</dbReference>
<feature type="domain" description="DNA polymerase III beta sliding clamp central" evidence="10">
    <location>
        <begin position="134"/>
        <end position="212"/>
    </location>
</feature>
<accession>A0ABV8LQ41</accession>
<evidence type="ECO:0000256" key="3">
    <source>
        <dbReference type="ARBA" id="ARBA00022490"/>
    </source>
</evidence>
<dbReference type="Gene3D" id="3.10.150.10">
    <property type="entry name" value="DNA Polymerase III, subunit A, domain 2"/>
    <property type="match status" value="3"/>
</dbReference>
<dbReference type="Pfam" id="PF02768">
    <property type="entry name" value="DNA_pol3_beta_3"/>
    <property type="match status" value="1"/>
</dbReference>
<feature type="domain" description="DNA polymerase III beta sliding clamp C-terminal" evidence="11">
    <location>
        <begin position="255"/>
        <end position="363"/>
    </location>
</feature>
<evidence type="ECO:0000256" key="7">
    <source>
        <dbReference type="ARBA" id="ARBA00022932"/>
    </source>
</evidence>
<evidence type="ECO:0000259" key="10">
    <source>
        <dbReference type="Pfam" id="PF02767"/>
    </source>
</evidence>
<keyword evidence="7" id="KW-0239">DNA-directed DNA polymerase</keyword>
<evidence type="ECO:0000256" key="6">
    <source>
        <dbReference type="ARBA" id="ARBA00022705"/>
    </source>
</evidence>
<comment type="similarity">
    <text evidence="2">Belongs to the beta sliding clamp family.</text>
</comment>
<organism evidence="12 13">
    <name type="scientific">Hamadaea flava</name>
    <dbReference type="NCBI Taxonomy" id="1742688"/>
    <lineage>
        <taxon>Bacteria</taxon>
        <taxon>Bacillati</taxon>
        <taxon>Actinomycetota</taxon>
        <taxon>Actinomycetes</taxon>
        <taxon>Micromonosporales</taxon>
        <taxon>Micromonosporaceae</taxon>
        <taxon>Hamadaea</taxon>
    </lineage>
</organism>
<comment type="subcellular location">
    <subcellularLocation>
        <location evidence="1">Cytoplasm</location>
    </subcellularLocation>
</comment>
<comment type="caution">
    <text evidence="12">The sequence shown here is derived from an EMBL/GenBank/DDBJ whole genome shotgun (WGS) entry which is preliminary data.</text>
</comment>
<dbReference type="Proteomes" id="UP001595816">
    <property type="component" value="Unassembled WGS sequence"/>
</dbReference>
<dbReference type="InterPro" id="IPR046938">
    <property type="entry name" value="DNA_clamp_sf"/>
</dbReference>
<keyword evidence="6" id="KW-0235">DNA replication</keyword>
<protein>
    <recommendedName>
        <fullName evidence="14">DNA polymerase-3 subunit beta</fullName>
    </recommendedName>
</protein>
<keyword evidence="3" id="KW-0963">Cytoplasm</keyword>
<sequence>MESTVEFTVATAPFARAAARADRLLPPRAARAGGVRLAVAGRQLRLSASGEEAAVWGDVPATVNTDGVVAVGRRALAATLASLDASEVRVRVEGSRLAIRTGSARFALPLLDPAALGPAPEPPPVAGRTPAGAFTAAVAAVAGAASRDGLPLFSGVRVRSDADRLRLAATDRFRLAVASVPWSGEGPVDVLIPAGILAEAARMLAKPETAEVTVLADADRLGLSWAEGGVVVSSLALPYPDAQLERMLGVRPECVMDVDADLLRAAVERAMPFAGPIGTVTLEAADGVVVVRGSDDGAGDSREEVKAQTTGSTTASYQGRYLLDSLRAFGDDRVVLRFQTGIQPTSITAADTDRTELRYLVVPLRKSP</sequence>
<dbReference type="CDD" id="cd00140">
    <property type="entry name" value="beta_clamp"/>
    <property type="match status" value="1"/>
</dbReference>
<dbReference type="InterPro" id="IPR001001">
    <property type="entry name" value="DNA_polIII_beta"/>
</dbReference>
<evidence type="ECO:0000256" key="5">
    <source>
        <dbReference type="ARBA" id="ARBA00022695"/>
    </source>
</evidence>
<dbReference type="Pfam" id="PF00712">
    <property type="entry name" value="DNA_pol3_beta"/>
    <property type="match status" value="1"/>
</dbReference>
<dbReference type="PANTHER" id="PTHR30478">
    <property type="entry name" value="DNA POLYMERASE III SUBUNIT BETA"/>
    <property type="match status" value="1"/>
</dbReference>
<evidence type="ECO:0000313" key="13">
    <source>
        <dbReference type="Proteomes" id="UP001595816"/>
    </source>
</evidence>
<dbReference type="Pfam" id="PF02767">
    <property type="entry name" value="DNA_pol3_beta_2"/>
    <property type="match status" value="1"/>
</dbReference>
<evidence type="ECO:0000256" key="8">
    <source>
        <dbReference type="ARBA" id="ARBA00023125"/>
    </source>
</evidence>
<dbReference type="RefSeq" id="WP_253763564.1">
    <property type="nucleotide sequence ID" value="NZ_JAMZDZ010000001.1"/>
</dbReference>
<reference evidence="13" key="1">
    <citation type="journal article" date="2019" name="Int. J. Syst. Evol. Microbiol.">
        <title>The Global Catalogue of Microorganisms (GCM) 10K type strain sequencing project: providing services to taxonomists for standard genome sequencing and annotation.</title>
        <authorList>
            <consortium name="The Broad Institute Genomics Platform"/>
            <consortium name="The Broad Institute Genome Sequencing Center for Infectious Disease"/>
            <person name="Wu L."/>
            <person name="Ma J."/>
        </authorList>
    </citation>
    <scope>NUCLEOTIDE SEQUENCE [LARGE SCALE GENOMIC DNA]</scope>
    <source>
        <strain evidence="13">CGMCC 4.7289</strain>
    </source>
</reference>
<evidence type="ECO:0000259" key="11">
    <source>
        <dbReference type="Pfam" id="PF02768"/>
    </source>
</evidence>
<keyword evidence="5" id="KW-0548">Nucleotidyltransferase</keyword>
<feature type="domain" description="DNA polymerase III beta sliding clamp N-terminal" evidence="9">
    <location>
        <begin position="6"/>
        <end position="113"/>
    </location>
</feature>
<gene>
    <name evidence="12" type="ORF">ACFOZ4_19830</name>
</gene>
<dbReference type="SUPFAM" id="SSF55979">
    <property type="entry name" value="DNA clamp"/>
    <property type="match status" value="3"/>
</dbReference>
<evidence type="ECO:0000256" key="2">
    <source>
        <dbReference type="ARBA" id="ARBA00010752"/>
    </source>
</evidence>
<keyword evidence="13" id="KW-1185">Reference proteome</keyword>
<name>A0ABV8LQ41_9ACTN</name>
<dbReference type="InterPro" id="IPR022634">
    <property type="entry name" value="DNA_polIII_beta_N"/>
</dbReference>
<evidence type="ECO:0000313" key="12">
    <source>
        <dbReference type="EMBL" id="MFC4132865.1"/>
    </source>
</evidence>
<evidence type="ECO:0008006" key="14">
    <source>
        <dbReference type="Google" id="ProtNLM"/>
    </source>
</evidence>
<dbReference type="PANTHER" id="PTHR30478:SF0">
    <property type="entry name" value="BETA SLIDING CLAMP"/>
    <property type="match status" value="1"/>
</dbReference>
<evidence type="ECO:0000256" key="4">
    <source>
        <dbReference type="ARBA" id="ARBA00022679"/>
    </source>
</evidence>
<keyword evidence="4" id="KW-0808">Transferase</keyword>
<dbReference type="InterPro" id="IPR022635">
    <property type="entry name" value="DNA_polIII_beta_C"/>
</dbReference>
<evidence type="ECO:0000259" key="9">
    <source>
        <dbReference type="Pfam" id="PF00712"/>
    </source>
</evidence>
<proteinExistence type="inferred from homology"/>
<dbReference type="EMBL" id="JBHSAY010000009">
    <property type="protein sequence ID" value="MFC4132865.1"/>
    <property type="molecule type" value="Genomic_DNA"/>
</dbReference>